<proteinExistence type="inferred from homology"/>
<sequence>MAKTEPQYRLTPAALSDLESIWLYTRDRWTADQADSYVEALQATFDTLLTMPQIARERREFSPPVRIHPSAGHVVIYVTTGHGLTILRVLGRRQNWQAILDDDA</sequence>
<dbReference type="PANTHER" id="PTHR33755:SF9">
    <property type="entry name" value="TOXIN PARE1"/>
    <property type="match status" value="1"/>
</dbReference>
<dbReference type="AlphaFoldDB" id="A0A0F9BZU3"/>
<feature type="non-terminal residue" evidence="3">
    <location>
        <position position="1"/>
    </location>
</feature>
<dbReference type="InterPro" id="IPR051803">
    <property type="entry name" value="TA_system_RelE-like_toxin"/>
</dbReference>
<dbReference type="InterPro" id="IPR035093">
    <property type="entry name" value="RelE/ParE_toxin_dom_sf"/>
</dbReference>
<gene>
    <name evidence="3" type="ORF">LCGC14_2465040</name>
</gene>
<name>A0A0F9BZU3_9ZZZZ</name>
<dbReference type="PIRSF" id="PIRSF029218">
    <property type="entry name" value="ParE"/>
    <property type="match status" value="1"/>
</dbReference>
<dbReference type="Gene3D" id="3.30.2310.20">
    <property type="entry name" value="RelE-like"/>
    <property type="match status" value="1"/>
</dbReference>
<dbReference type="PANTHER" id="PTHR33755">
    <property type="entry name" value="TOXIN PARE1-RELATED"/>
    <property type="match status" value="1"/>
</dbReference>
<keyword evidence="2" id="KW-1277">Toxin-antitoxin system</keyword>
<evidence type="ECO:0000313" key="3">
    <source>
        <dbReference type="EMBL" id="KKL19482.1"/>
    </source>
</evidence>
<protein>
    <recommendedName>
        <fullName evidence="4">Toxin</fullName>
    </recommendedName>
</protein>
<accession>A0A0F9BZU3</accession>
<reference evidence="3" key="1">
    <citation type="journal article" date="2015" name="Nature">
        <title>Complex archaea that bridge the gap between prokaryotes and eukaryotes.</title>
        <authorList>
            <person name="Spang A."/>
            <person name="Saw J.H."/>
            <person name="Jorgensen S.L."/>
            <person name="Zaremba-Niedzwiedzka K."/>
            <person name="Martijn J."/>
            <person name="Lind A.E."/>
            <person name="van Eijk R."/>
            <person name="Schleper C."/>
            <person name="Guy L."/>
            <person name="Ettema T.J."/>
        </authorList>
    </citation>
    <scope>NUCLEOTIDE SEQUENCE</scope>
</reference>
<dbReference type="Pfam" id="PF05016">
    <property type="entry name" value="ParE_toxin"/>
    <property type="match status" value="1"/>
</dbReference>
<evidence type="ECO:0000256" key="1">
    <source>
        <dbReference type="ARBA" id="ARBA00006226"/>
    </source>
</evidence>
<evidence type="ECO:0008006" key="4">
    <source>
        <dbReference type="Google" id="ProtNLM"/>
    </source>
</evidence>
<dbReference type="InterPro" id="IPR007712">
    <property type="entry name" value="RelE/ParE_toxin"/>
</dbReference>
<comment type="caution">
    <text evidence="3">The sequence shown here is derived from an EMBL/GenBank/DDBJ whole genome shotgun (WGS) entry which is preliminary data.</text>
</comment>
<evidence type="ECO:0000256" key="2">
    <source>
        <dbReference type="ARBA" id="ARBA00022649"/>
    </source>
</evidence>
<dbReference type="EMBL" id="LAZR01038474">
    <property type="protein sequence ID" value="KKL19482.1"/>
    <property type="molecule type" value="Genomic_DNA"/>
</dbReference>
<dbReference type="InterPro" id="IPR028344">
    <property type="entry name" value="ParE1/4"/>
</dbReference>
<organism evidence="3">
    <name type="scientific">marine sediment metagenome</name>
    <dbReference type="NCBI Taxonomy" id="412755"/>
    <lineage>
        <taxon>unclassified sequences</taxon>
        <taxon>metagenomes</taxon>
        <taxon>ecological metagenomes</taxon>
    </lineage>
</organism>
<comment type="similarity">
    <text evidence="1">Belongs to the RelE toxin family.</text>
</comment>